<sequence length="115" mass="13273">MTVDNSKDFMQRAWIWLTLLCYLKGKDTKKLKVSWLKELDNGGMQLELSKEKNHAEGIKDLYAKSGNSLILSNILGNIYIPIVVIQKYLSKCLNNVDDDYFFVAINTPKKVYHDD</sequence>
<dbReference type="Proteomes" id="UP000789405">
    <property type="component" value="Unassembled WGS sequence"/>
</dbReference>
<protein>
    <submittedName>
        <fullName evidence="1">3582_t:CDS:1</fullName>
    </submittedName>
</protein>
<name>A0A9N9DY31_9GLOM</name>
<dbReference type="AlphaFoldDB" id="A0A9N9DY31"/>
<dbReference type="OrthoDB" id="2435441at2759"/>
<evidence type="ECO:0000313" key="2">
    <source>
        <dbReference type="Proteomes" id="UP000789405"/>
    </source>
</evidence>
<evidence type="ECO:0000313" key="1">
    <source>
        <dbReference type="EMBL" id="CAG8657575.1"/>
    </source>
</evidence>
<accession>A0A9N9DY31</accession>
<organism evidence="1 2">
    <name type="scientific">Dentiscutata erythropus</name>
    <dbReference type="NCBI Taxonomy" id="1348616"/>
    <lineage>
        <taxon>Eukaryota</taxon>
        <taxon>Fungi</taxon>
        <taxon>Fungi incertae sedis</taxon>
        <taxon>Mucoromycota</taxon>
        <taxon>Glomeromycotina</taxon>
        <taxon>Glomeromycetes</taxon>
        <taxon>Diversisporales</taxon>
        <taxon>Gigasporaceae</taxon>
        <taxon>Dentiscutata</taxon>
    </lineage>
</organism>
<reference evidence="1" key="1">
    <citation type="submission" date="2021-06" db="EMBL/GenBank/DDBJ databases">
        <authorList>
            <person name="Kallberg Y."/>
            <person name="Tangrot J."/>
            <person name="Rosling A."/>
        </authorList>
    </citation>
    <scope>NUCLEOTIDE SEQUENCE</scope>
    <source>
        <strain evidence="1">MA453B</strain>
    </source>
</reference>
<dbReference type="EMBL" id="CAJVPY010006165">
    <property type="protein sequence ID" value="CAG8657575.1"/>
    <property type="molecule type" value="Genomic_DNA"/>
</dbReference>
<comment type="caution">
    <text evidence="1">The sequence shown here is derived from an EMBL/GenBank/DDBJ whole genome shotgun (WGS) entry which is preliminary data.</text>
</comment>
<proteinExistence type="predicted"/>
<keyword evidence="2" id="KW-1185">Reference proteome</keyword>
<gene>
    <name evidence="1" type="ORF">DERYTH_LOCUS10531</name>
</gene>